<keyword evidence="1" id="KW-1133">Transmembrane helix</keyword>
<dbReference type="KEGG" id="uli:ETAA1_47500"/>
<sequence>MTENQAPNRVSGKAVVIGLSVFGVAFFIFMLVLALRLTPAAERFHNPTRATSNK</sequence>
<keyword evidence="1" id="KW-0472">Membrane</keyword>
<name>A0A517XZ22_9BACT</name>
<organism evidence="2 3">
    <name type="scientific">Urbifossiella limnaea</name>
    <dbReference type="NCBI Taxonomy" id="2528023"/>
    <lineage>
        <taxon>Bacteria</taxon>
        <taxon>Pseudomonadati</taxon>
        <taxon>Planctomycetota</taxon>
        <taxon>Planctomycetia</taxon>
        <taxon>Gemmatales</taxon>
        <taxon>Gemmataceae</taxon>
        <taxon>Urbifossiella</taxon>
    </lineage>
</organism>
<evidence type="ECO:0000256" key="1">
    <source>
        <dbReference type="SAM" id="Phobius"/>
    </source>
</evidence>
<dbReference type="EMBL" id="CP036273">
    <property type="protein sequence ID" value="QDU22764.1"/>
    <property type="molecule type" value="Genomic_DNA"/>
</dbReference>
<gene>
    <name evidence="2" type="ORF">ETAA1_47500</name>
</gene>
<feature type="transmembrane region" description="Helical" evidence="1">
    <location>
        <begin position="14"/>
        <end position="35"/>
    </location>
</feature>
<evidence type="ECO:0000313" key="3">
    <source>
        <dbReference type="Proteomes" id="UP000319576"/>
    </source>
</evidence>
<dbReference type="RefSeq" id="WP_202920357.1">
    <property type="nucleotide sequence ID" value="NZ_CP036273.1"/>
</dbReference>
<evidence type="ECO:0000313" key="2">
    <source>
        <dbReference type="EMBL" id="QDU22764.1"/>
    </source>
</evidence>
<accession>A0A517XZ22</accession>
<protein>
    <submittedName>
        <fullName evidence="2">Uncharacterized protein</fullName>
    </submittedName>
</protein>
<dbReference type="Proteomes" id="UP000319576">
    <property type="component" value="Chromosome"/>
</dbReference>
<dbReference type="AlphaFoldDB" id="A0A517XZ22"/>
<reference evidence="2 3" key="1">
    <citation type="submission" date="2019-02" db="EMBL/GenBank/DDBJ databases">
        <title>Deep-cultivation of Planctomycetes and their phenomic and genomic characterization uncovers novel biology.</title>
        <authorList>
            <person name="Wiegand S."/>
            <person name="Jogler M."/>
            <person name="Boedeker C."/>
            <person name="Pinto D."/>
            <person name="Vollmers J."/>
            <person name="Rivas-Marin E."/>
            <person name="Kohn T."/>
            <person name="Peeters S.H."/>
            <person name="Heuer A."/>
            <person name="Rast P."/>
            <person name="Oberbeckmann S."/>
            <person name="Bunk B."/>
            <person name="Jeske O."/>
            <person name="Meyerdierks A."/>
            <person name="Storesund J.E."/>
            <person name="Kallscheuer N."/>
            <person name="Luecker S."/>
            <person name="Lage O.M."/>
            <person name="Pohl T."/>
            <person name="Merkel B.J."/>
            <person name="Hornburger P."/>
            <person name="Mueller R.-W."/>
            <person name="Bruemmer F."/>
            <person name="Labrenz M."/>
            <person name="Spormann A.M."/>
            <person name="Op den Camp H."/>
            <person name="Overmann J."/>
            <person name="Amann R."/>
            <person name="Jetten M.S.M."/>
            <person name="Mascher T."/>
            <person name="Medema M.H."/>
            <person name="Devos D.P."/>
            <person name="Kaster A.-K."/>
            <person name="Ovreas L."/>
            <person name="Rohde M."/>
            <person name="Galperin M.Y."/>
            <person name="Jogler C."/>
        </authorList>
    </citation>
    <scope>NUCLEOTIDE SEQUENCE [LARGE SCALE GENOMIC DNA]</scope>
    <source>
        <strain evidence="2 3">ETA_A1</strain>
    </source>
</reference>
<keyword evidence="1" id="KW-0812">Transmembrane</keyword>
<keyword evidence="3" id="KW-1185">Reference proteome</keyword>
<proteinExistence type="predicted"/>